<accession>A0ABR1XUH6</accession>
<reference evidence="2 3" key="1">
    <citation type="journal article" date="2022" name="G3 (Bethesda)">
        <title>Enemy or ally: a genomic approach to elucidate the lifestyle of Phyllosticta citrichinaensis.</title>
        <authorList>
            <person name="Buijs V.A."/>
            <person name="Groenewald J.Z."/>
            <person name="Haridas S."/>
            <person name="LaButti K.M."/>
            <person name="Lipzen A."/>
            <person name="Martin F.M."/>
            <person name="Barry K."/>
            <person name="Grigoriev I.V."/>
            <person name="Crous P.W."/>
            <person name="Seidl M.F."/>
        </authorList>
    </citation>
    <scope>NUCLEOTIDE SEQUENCE [LARGE SCALE GENOMIC DNA]</scope>
    <source>
        <strain evidence="2 3">CBS 129764</strain>
    </source>
</reference>
<keyword evidence="3" id="KW-1185">Reference proteome</keyword>
<name>A0ABR1XUH6_9PEZI</name>
<evidence type="ECO:0000256" key="1">
    <source>
        <dbReference type="SAM" id="MobiDB-lite"/>
    </source>
</evidence>
<feature type="compositionally biased region" description="Basic and acidic residues" evidence="1">
    <location>
        <begin position="701"/>
        <end position="717"/>
    </location>
</feature>
<feature type="region of interest" description="Disordered" evidence="1">
    <location>
        <begin position="290"/>
        <end position="331"/>
    </location>
</feature>
<feature type="region of interest" description="Disordered" evidence="1">
    <location>
        <begin position="104"/>
        <end position="162"/>
    </location>
</feature>
<feature type="region of interest" description="Disordered" evidence="1">
    <location>
        <begin position="687"/>
        <end position="730"/>
    </location>
</feature>
<evidence type="ECO:0000313" key="2">
    <source>
        <dbReference type="EMBL" id="KAK8166848.1"/>
    </source>
</evidence>
<sequence length="746" mass="82898">MDSSKRRRWSDPMFSLAPCTASALRTSSKEASDILGNAKAFGDRFNLLETFDKTWRQRGERWVGVEGGPCFAVTRSGNHGVGGVWGDTFPLISSSTAWAMPLSSSRPSFKTSLHPPSSHAPPPTTQQQHHSQPELNTMNNPDPPEDFTSKAGTADGVNTTAMPAPSPEVAQYIHALIYQIPEIRQLVEAQGAAIQQHDDVLGHTQAKYNELAAQLSEVAKRITRLAEREEGEMSEHSGASPPKTSTLAKDVQGLQQEIQKMRGELSDLQSKAVKYERGLVTRGAVDSNAAQRQGLPIRPKLPAATTATGSEIPTAPASMRQQNQPRSSQDVDAMNNKLKGLIEEIKNLKKERNKPSQSQNQSATVPEKSPTSQNTQLVKHNDKSQLVLRSRNARPQPMSTADEEIRSEFVSSCRQRILFKGKQAIEELSKRYDYELGMSQNGAGSAGMHPSRPNNPNLFPRRAFAETERLNINMNYWNGRVVNALDQAAMKGREQAAVNVVKNLVHQMERYRGGDNAVADQSIKFEVTHEGIAIIKSWFKWTDELFKKLRSLDLFEVPGVASTAVSRAIDEGVKNQLAQKRLIGSPPSHYDSAKRHVPGSFNGSNKRRAVSPANHNNAKRHAPGVFSSPIKRRAASPPSSPYSVDSTRRPGTDIFRSFDKRRALSPLSDAEIARRHADSFLKNLDLQEASSTHHSGQYRSPRGEPYRAPEYHRDGRDYYGPGTNIRSDFYPDMPIQERRFRRGDYM</sequence>
<feature type="region of interest" description="Disordered" evidence="1">
    <location>
        <begin position="583"/>
        <end position="654"/>
    </location>
</feature>
<feature type="region of interest" description="Disordered" evidence="1">
    <location>
        <begin position="227"/>
        <end position="246"/>
    </location>
</feature>
<organism evidence="2 3">
    <name type="scientific">Phyllosticta citrichinensis</name>
    <dbReference type="NCBI Taxonomy" id="1130410"/>
    <lineage>
        <taxon>Eukaryota</taxon>
        <taxon>Fungi</taxon>
        <taxon>Dikarya</taxon>
        <taxon>Ascomycota</taxon>
        <taxon>Pezizomycotina</taxon>
        <taxon>Dothideomycetes</taxon>
        <taxon>Dothideomycetes incertae sedis</taxon>
        <taxon>Botryosphaeriales</taxon>
        <taxon>Phyllostictaceae</taxon>
        <taxon>Phyllosticta</taxon>
    </lineage>
</organism>
<comment type="caution">
    <text evidence="2">The sequence shown here is derived from an EMBL/GenBank/DDBJ whole genome shotgun (WGS) entry which is preliminary data.</text>
</comment>
<feature type="compositionally biased region" description="Polar residues" evidence="1">
    <location>
        <begin position="319"/>
        <end position="330"/>
    </location>
</feature>
<feature type="region of interest" description="Disordered" evidence="1">
    <location>
        <begin position="348"/>
        <end position="403"/>
    </location>
</feature>
<protein>
    <submittedName>
        <fullName evidence="2">Uncharacterized protein</fullName>
    </submittedName>
</protein>
<feature type="compositionally biased region" description="Low complexity" evidence="1">
    <location>
        <begin position="635"/>
        <end position="645"/>
    </location>
</feature>
<dbReference type="Proteomes" id="UP001456524">
    <property type="component" value="Unassembled WGS sequence"/>
</dbReference>
<feature type="compositionally biased region" description="Polar residues" evidence="1">
    <location>
        <begin position="355"/>
        <end position="378"/>
    </location>
</feature>
<evidence type="ECO:0000313" key="3">
    <source>
        <dbReference type="Proteomes" id="UP001456524"/>
    </source>
</evidence>
<dbReference type="EMBL" id="JBBWUH010000005">
    <property type="protein sequence ID" value="KAK8166848.1"/>
    <property type="molecule type" value="Genomic_DNA"/>
</dbReference>
<feature type="compositionally biased region" description="Polar residues" evidence="1">
    <location>
        <begin position="688"/>
        <end position="698"/>
    </location>
</feature>
<proteinExistence type="predicted"/>
<gene>
    <name evidence="2" type="ORF">IWX90DRAFT_225650</name>
</gene>